<dbReference type="PANTHER" id="PTHR43867:SF2">
    <property type="entry name" value="CELLULOSE SYNTHASE CATALYTIC SUBUNIT A [UDP-FORMING]"/>
    <property type="match status" value="1"/>
</dbReference>
<dbReference type="GO" id="GO:0016020">
    <property type="term" value="C:membrane"/>
    <property type="evidence" value="ECO:0007669"/>
    <property type="project" value="UniProtKB-SubCell"/>
</dbReference>
<dbReference type="Pfam" id="PF13632">
    <property type="entry name" value="Glyco_trans_2_3"/>
    <property type="match status" value="1"/>
</dbReference>
<dbReference type="KEGG" id="mhk:DFR87_07925"/>
<dbReference type="GO" id="GO:0016757">
    <property type="term" value="F:glycosyltransferase activity"/>
    <property type="evidence" value="ECO:0007669"/>
    <property type="project" value="UniProtKB-KW"/>
</dbReference>
<sequence length="463" mass="51838">MNLLAQAILAVLIFVIPSLLLIYQYILFRNGMKFDDSLEPLYDSNLPNLSILVPIKGEKQETLQSLLSNLSSIKWDKNRLEVIVISDDSEDYFNNLVHNLKIPEGLDVKIVRREKKIGYKSGALAYGYSLSKGDLILTLDVDAKLEENSLIKAFNHLRALGCDAVTLSWIGYSNNNHSTLAKGVMISTAIADRALLNGRDKVGLRIFPVGCGTMFKREAIENVGPWDPSMVQDDLEIGARLLRSGKRICSSTSPVYVEVPDNLVSFYVQQTRWAMGSIEVLTRRFKDIMSKSLTIKQKIDILIFLLQYVPIALTFLAALALAIFSFAGVIYGVPDYLRTPVIFLWMVSLSIYGYNFVKNALKQGFKLIEALRSLGKISSYTVAISPFILIGLISGLREHRKYVVTPKGVKVQTTIGYPIAAFGIVFLVSALIYLVHSAWITGLWLLYYSMGYIFTVATFKREV</sequence>
<keyword evidence="4 7" id="KW-0812">Transmembrane</keyword>
<dbReference type="InterPro" id="IPR029044">
    <property type="entry name" value="Nucleotide-diphossugar_trans"/>
</dbReference>
<feature type="transmembrane region" description="Helical" evidence="7">
    <location>
        <begin position="337"/>
        <end position="357"/>
    </location>
</feature>
<dbReference type="PANTHER" id="PTHR43867">
    <property type="entry name" value="CELLULOSE SYNTHASE CATALYTIC SUBUNIT A [UDP-FORMING]"/>
    <property type="match status" value="1"/>
</dbReference>
<feature type="transmembrane region" description="Helical" evidence="7">
    <location>
        <begin position="6"/>
        <end position="28"/>
    </location>
</feature>
<keyword evidence="2" id="KW-0328">Glycosyltransferase</keyword>
<evidence type="ECO:0000256" key="6">
    <source>
        <dbReference type="ARBA" id="ARBA00023136"/>
    </source>
</evidence>
<keyword evidence="3 9" id="KW-0808">Transferase</keyword>
<organism evidence="9 10">
    <name type="scientific">Metallosphaera hakonensis JCM 8857 = DSM 7519</name>
    <dbReference type="NCBI Taxonomy" id="1293036"/>
    <lineage>
        <taxon>Archaea</taxon>
        <taxon>Thermoproteota</taxon>
        <taxon>Thermoprotei</taxon>
        <taxon>Sulfolobales</taxon>
        <taxon>Sulfolobaceae</taxon>
        <taxon>Metallosphaera</taxon>
    </lineage>
</organism>
<dbReference type="AlphaFoldDB" id="A0A2U9IUG6"/>
<feature type="transmembrane region" description="Helical" evidence="7">
    <location>
        <begin position="377"/>
        <end position="395"/>
    </location>
</feature>
<feature type="transmembrane region" description="Helical" evidence="7">
    <location>
        <begin position="442"/>
        <end position="459"/>
    </location>
</feature>
<gene>
    <name evidence="9" type="ORF">DFR87_07925</name>
</gene>
<dbReference type="CDD" id="cd06423">
    <property type="entry name" value="CESA_like"/>
    <property type="match status" value="1"/>
</dbReference>
<dbReference type="OrthoDB" id="43988at2157"/>
<dbReference type="Gene3D" id="3.90.550.10">
    <property type="entry name" value="Spore Coat Polysaccharide Biosynthesis Protein SpsA, Chain A"/>
    <property type="match status" value="1"/>
</dbReference>
<evidence type="ECO:0000256" key="1">
    <source>
        <dbReference type="ARBA" id="ARBA00004141"/>
    </source>
</evidence>
<dbReference type="STRING" id="1293036.GCA_001315825_00129"/>
<keyword evidence="10" id="KW-1185">Reference proteome</keyword>
<dbReference type="Proteomes" id="UP000247586">
    <property type="component" value="Chromosome"/>
</dbReference>
<accession>A0A2U9IUG6</accession>
<evidence type="ECO:0000256" key="2">
    <source>
        <dbReference type="ARBA" id="ARBA00022676"/>
    </source>
</evidence>
<evidence type="ECO:0000313" key="10">
    <source>
        <dbReference type="Proteomes" id="UP000247586"/>
    </source>
</evidence>
<evidence type="ECO:0000256" key="5">
    <source>
        <dbReference type="ARBA" id="ARBA00022989"/>
    </source>
</evidence>
<keyword evidence="6 7" id="KW-0472">Membrane</keyword>
<evidence type="ECO:0000256" key="4">
    <source>
        <dbReference type="ARBA" id="ARBA00022692"/>
    </source>
</evidence>
<feature type="transmembrane region" description="Helical" evidence="7">
    <location>
        <begin position="415"/>
        <end position="435"/>
    </location>
</feature>
<evidence type="ECO:0000256" key="3">
    <source>
        <dbReference type="ARBA" id="ARBA00022679"/>
    </source>
</evidence>
<feature type="transmembrane region" description="Helical" evidence="7">
    <location>
        <begin position="301"/>
        <end position="331"/>
    </location>
</feature>
<reference evidence="9" key="1">
    <citation type="submission" date="2018-05" db="EMBL/GenBank/DDBJ databases">
        <title>Complete Genome Sequences of Extremely Thermoacidophilic, Metal-Mobilizing Type-Strain Members of the Archaeal Family Sulfolobaceae: Acidianus brierleyi DSM-1651T, Acidianus sulfidivorans DSM-18786T, Metallosphaera hakonensis DSM-7519T, and Metallosphaera prunae DSM-10039T.</title>
        <authorList>
            <person name="Counts J.A."/>
            <person name="Kelly R.M."/>
        </authorList>
    </citation>
    <scope>NUCLEOTIDE SEQUENCE [LARGE SCALE GENOMIC DNA]</scope>
    <source>
        <strain evidence="9">HO1-1</strain>
    </source>
</reference>
<comment type="subcellular location">
    <subcellularLocation>
        <location evidence="1">Membrane</location>
        <topology evidence="1">Multi-pass membrane protein</topology>
    </subcellularLocation>
</comment>
<dbReference type="SUPFAM" id="SSF53448">
    <property type="entry name" value="Nucleotide-diphospho-sugar transferases"/>
    <property type="match status" value="1"/>
</dbReference>
<dbReference type="InterPro" id="IPR001173">
    <property type="entry name" value="Glyco_trans_2-like"/>
</dbReference>
<keyword evidence="5 7" id="KW-1133">Transmembrane helix</keyword>
<dbReference type="RefSeq" id="WP_054836027.1">
    <property type="nucleotide sequence ID" value="NZ_BBBA01000001.1"/>
</dbReference>
<dbReference type="EMBL" id="CP029287">
    <property type="protein sequence ID" value="AWR99625.1"/>
    <property type="molecule type" value="Genomic_DNA"/>
</dbReference>
<evidence type="ECO:0000313" key="9">
    <source>
        <dbReference type="EMBL" id="AWR99625.1"/>
    </source>
</evidence>
<proteinExistence type="predicted"/>
<evidence type="ECO:0000256" key="7">
    <source>
        <dbReference type="SAM" id="Phobius"/>
    </source>
</evidence>
<feature type="domain" description="Glycosyltransferase 2-like" evidence="8">
    <location>
        <begin position="135"/>
        <end position="351"/>
    </location>
</feature>
<dbReference type="InterPro" id="IPR050321">
    <property type="entry name" value="Glycosyltr_2/OpgH_subfam"/>
</dbReference>
<evidence type="ECO:0000259" key="8">
    <source>
        <dbReference type="Pfam" id="PF13632"/>
    </source>
</evidence>
<dbReference type="GeneID" id="36835261"/>
<name>A0A2U9IUG6_9CREN</name>
<protein>
    <submittedName>
        <fullName evidence="9">Glycosyl transferase family 2</fullName>
    </submittedName>
</protein>